<feature type="transmembrane region" description="Helical" evidence="6">
    <location>
        <begin position="95"/>
        <end position="113"/>
    </location>
</feature>
<evidence type="ECO:0000313" key="9">
    <source>
        <dbReference type="Proteomes" id="UP000741013"/>
    </source>
</evidence>
<keyword evidence="3 6" id="KW-0812">Transmembrane</keyword>
<dbReference type="EMBL" id="JAGGMS010000001">
    <property type="protein sequence ID" value="MBP2184854.1"/>
    <property type="molecule type" value="Genomic_DNA"/>
</dbReference>
<evidence type="ECO:0000256" key="3">
    <source>
        <dbReference type="ARBA" id="ARBA00022692"/>
    </source>
</evidence>
<feature type="transmembrane region" description="Helical" evidence="6">
    <location>
        <begin position="396"/>
        <end position="413"/>
    </location>
</feature>
<dbReference type="CDD" id="cd06173">
    <property type="entry name" value="MFS_MefA_like"/>
    <property type="match status" value="1"/>
</dbReference>
<dbReference type="RefSeq" id="WP_209667812.1">
    <property type="nucleotide sequence ID" value="NZ_JAGGMS010000001.1"/>
</dbReference>
<feature type="transmembrane region" description="Helical" evidence="6">
    <location>
        <begin position="119"/>
        <end position="141"/>
    </location>
</feature>
<keyword evidence="9" id="KW-1185">Reference proteome</keyword>
<dbReference type="PANTHER" id="PTHR23513">
    <property type="entry name" value="INTEGRAL MEMBRANE EFFLUX PROTEIN-RELATED"/>
    <property type="match status" value="1"/>
</dbReference>
<evidence type="ECO:0000256" key="5">
    <source>
        <dbReference type="ARBA" id="ARBA00023136"/>
    </source>
</evidence>
<dbReference type="InterPro" id="IPR020846">
    <property type="entry name" value="MFS_dom"/>
</dbReference>
<organism evidence="8 9">
    <name type="scientific">Amycolatopsis magusensis</name>
    <dbReference type="NCBI Taxonomy" id="882444"/>
    <lineage>
        <taxon>Bacteria</taxon>
        <taxon>Bacillati</taxon>
        <taxon>Actinomycetota</taxon>
        <taxon>Actinomycetes</taxon>
        <taxon>Pseudonocardiales</taxon>
        <taxon>Pseudonocardiaceae</taxon>
        <taxon>Amycolatopsis</taxon>
    </lineage>
</organism>
<accession>A0ABS4Q156</accession>
<evidence type="ECO:0000256" key="4">
    <source>
        <dbReference type="ARBA" id="ARBA00022989"/>
    </source>
</evidence>
<feature type="transmembrane region" description="Helical" evidence="6">
    <location>
        <begin position="370"/>
        <end position="390"/>
    </location>
</feature>
<name>A0ABS4Q156_9PSEU</name>
<dbReference type="PROSITE" id="PS50850">
    <property type="entry name" value="MFS"/>
    <property type="match status" value="1"/>
</dbReference>
<feature type="transmembrane region" description="Helical" evidence="6">
    <location>
        <begin position="301"/>
        <end position="321"/>
    </location>
</feature>
<proteinExistence type="predicted"/>
<feature type="transmembrane region" description="Helical" evidence="6">
    <location>
        <begin position="327"/>
        <end position="349"/>
    </location>
</feature>
<keyword evidence="4 6" id="KW-1133">Transmembrane helix</keyword>
<reference evidence="8 9" key="1">
    <citation type="submission" date="2021-03" db="EMBL/GenBank/DDBJ databases">
        <title>Sequencing the genomes of 1000 actinobacteria strains.</title>
        <authorList>
            <person name="Klenk H.-P."/>
        </authorList>
    </citation>
    <scope>NUCLEOTIDE SEQUENCE [LARGE SCALE GENOMIC DNA]</scope>
    <source>
        <strain evidence="8 9">DSM 45510</strain>
    </source>
</reference>
<dbReference type="Gene3D" id="1.20.1250.20">
    <property type="entry name" value="MFS general substrate transporter like domains"/>
    <property type="match status" value="1"/>
</dbReference>
<dbReference type="Proteomes" id="UP000741013">
    <property type="component" value="Unassembled WGS sequence"/>
</dbReference>
<dbReference type="InterPro" id="IPR011701">
    <property type="entry name" value="MFS"/>
</dbReference>
<gene>
    <name evidence="8" type="ORF">JOM49_006380</name>
</gene>
<evidence type="ECO:0000256" key="6">
    <source>
        <dbReference type="SAM" id="Phobius"/>
    </source>
</evidence>
<dbReference type="Pfam" id="PF07690">
    <property type="entry name" value="MFS_1"/>
    <property type="match status" value="1"/>
</dbReference>
<dbReference type="InterPro" id="IPR036259">
    <property type="entry name" value="MFS_trans_sf"/>
</dbReference>
<evidence type="ECO:0000313" key="8">
    <source>
        <dbReference type="EMBL" id="MBP2184854.1"/>
    </source>
</evidence>
<comment type="caution">
    <text evidence="8">The sequence shown here is derived from an EMBL/GenBank/DDBJ whole genome shotgun (WGS) entry which is preliminary data.</text>
</comment>
<evidence type="ECO:0000256" key="2">
    <source>
        <dbReference type="ARBA" id="ARBA00022475"/>
    </source>
</evidence>
<feature type="transmembrane region" description="Helical" evidence="6">
    <location>
        <begin position="267"/>
        <end position="289"/>
    </location>
</feature>
<dbReference type="PANTHER" id="PTHR23513:SF6">
    <property type="entry name" value="MAJOR FACILITATOR SUPERFAMILY ASSOCIATED DOMAIN-CONTAINING PROTEIN"/>
    <property type="match status" value="1"/>
</dbReference>
<comment type="subcellular location">
    <subcellularLocation>
        <location evidence="1">Cell membrane</location>
        <topology evidence="1">Multi-pass membrane protein</topology>
    </subcellularLocation>
</comment>
<evidence type="ECO:0000256" key="1">
    <source>
        <dbReference type="ARBA" id="ARBA00004651"/>
    </source>
</evidence>
<feature type="transmembrane region" description="Helical" evidence="6">
    <location>
        <begin position="65"/>
        <end position="83"/>
    </location>
</feature>
<evidence type="ECO:0000259" key="7">
    <source>
        <dbReference type="PROSITE" id="PS50850"/>
    </source>
</evidence>
<keyword evidence="5 6" id="KW-0472">Membrane</keyword>
<sequence length="431" mass="45713">MTDSPPEAVPETAPPKSLWHNGDFLKFWTGETISLYGSQISMLALPLTAIYVFDATAEEIGWLRFLQLAPFLAFAMLFGALVDRMRRKPVMVASNLVRMVLIGLVPALAWAGMLEIGPLFVIAFLIGVASVFFDLSWMAYLPVLIRDRRLMVEANAKLGITASSSDAAGPSVAGVLVSVFTAPFAMLIDAISYLASLVALVAIKAKEPEVVPPAEGRHLRRELVDGLRFVFGHRMLRAIAVVGVFVNFSITGVSAMFLVYAVRDRGISAVLLGVIMSIAAIGGIFGSLAAPPLLRRLPVGACYRLALGLIFIAPLLIPVAPAAQAGAVVFFVGSFLLVSTGLGISNVLVQSLRQNLTPNSLMGRMSAAMRMALFGGGAIGGPVAGLLATWWGLHTALWVLAIASVAMLFPLMASPVGRLKEMPTQPDAVSG</sequence>
<protein>
    <submittedName>
        <fullName evidence="8">MFS family permease</fullName>
    </submittedName>
</protein>
<feature type="transmembrane region" description="Helical" evidence="6">
    <location>
        <begin position="238"/>
        <end position="261"/>
    </location>
</feature>
<feature type="domain" description="Major facilitator superfamily (MFS) profile" evidence="7">
    <location>
        <begin position="235"/>
        <end position="431"/>
    </location>
</feature>
<keyword evidence="2" id="KW-1003">Cell membrane</keyword>
<dbReference type="SUPFAM" id="SSF103473">
    <property type="entry name" value="MFS general substrate transporter"/>
    <property type="match status" value="1"/>
</dbReference>